<reference evidence="2 3" key="1">
    <citation type="submission" date="2020-03" db="EMBL/GenBank/DDBJ databases">
        <title>Assessment of the enzymatic potential of alkaline-tolerant lipase obtained from Bacillus luteus H11 (technogenic soil) for the bioremediation of saline soils contaminated with petroleum substances.</title>
        <authorList>
            <person name="Kalwasinska A."/>
        </authorList>
    </citation>
    <scope>NUCLEOTIDE SEQUENCE [LARGE SCALE GENOMIC DNA]</scope>
    <source>
        <strain evidence="2 3">H11</strain>
    </source>
</reference>
<proteinExistence type="predicted"/>
<sequence length="103" mass="12577">MKRQKARMREQLQYGWRQFVLKEGIVRFFVLISLLYVPVSFFLIYRGDVQSFFSGEAMLRHASSIIIFFAAGIYWGLIWYWILKQEQHQTREEKTVPKKRKRR</sequence>
<feature type="transmembrane region" description="Helical" evidence="1">
    <location>
        <begin position="65"/>
        <end position="83"/>
    </location>
</feature>
<keyword evidence="1" id="KW-0812">Transmembrane</keyword>
<organism evidence="2 3">
    <name type="scientific">Alkalicoccus luteus</name>
    <dbReference type="NCBI Taxonomy" id="1237094"/>
    <lineage>
        <taxon>Bacteria</taxon>
        <taxon>Bacillati</taxon>
        <taxon>Bacillota</taxon>
        <taxon>Bacilli</taxon>
        <taxon>Bacillales</taxon>
        <taxon>Bacillaceae</taxon>
        <taxon>Alkalicoccus</taxon>
    </lineage>
</organism>
<protein>
    <submittedName>
        <fullName evidence="2">Uncharacterized protein</fullName>
    </submittedName>
</protein>
<feature type="transmembrane region" description="Helical" evidence="1">
    <location>
        <begin position="25"/>
        <end position="45"/>
    </location>
</feature>
<evidence type="ECO:0000313" key="3">
    <source>
        <dbReference type="Proteomes" id="UP000752012"/>
    </source>
</evidence>
<dbReference type="RefSeq" id="WP_168004920.1">
    <property type="nucleotide sequence ID" value="NZ_JAATHJ010000003.1"/>
</dbReference>
<dbReference type="AlphaFoldDB" id="A0A969TU58"/>
<name>A0A969TU58_9BACI</name>
<gene>
    <name evidence="2" type="ORF">HCN83_03405</name>
</gene>
<evidence type="ECO:0000256" key="1">
    <source>
        <dbReference type="SAM" id="Phobius"/>
    </source>
</evidence>
<dbReference type="EMBL" id="JAATHJ010000003">
    <property type="protein sequence ID" value="NJP36636.1"/>
    <property type="molecule type" value="Genomic_DNA"/>
</dbReference>
<dbReference type="Proteomes" id="UP000752012">
    <property type="component" value="Unassembled WGS sequence"/>
</dbReference>
<keyword evidence="1" id="KW-1133">Transmembrane helix</keyword>
<keyword evidence="1" id="KW-0472">Membrane</keyword>
<comment type="caution">
    <text evidence="2">The sequence shown here is derived from an EMBL/GenBank/DDBJ whole genome shotgun (WGS) entry which is preliminary data.</text>
</comment>
<evidence type="ECO:0000313" key="2">
    <source>
        <dbReference type="EMBL" id="NJP36636.1"/>
    </source>
</evidence>
<accession>A0A969TU58</accession>
<keyword evidence="3" id="KW-1185">Reference proteome</keyword>